<dbReference type="InterPro" id="IPR007867">
    <property type="entry name" value="GMC_OxRtase_C"/>
</dbReference>
<feature type="binding site" evidence="3">
    <location>
        <begin position="94"/>
        <end position="97"/>
    </location>
    <ligand>
        <name>FAD</name>
        <dbReference type="ChEBI" id="CHEBI:57692"/>
    </ligand>
</feature>
<feature type="active site" description="Proton acceptor" evidence="2">
    <location>
        <position position="545"/>
    </location>
</feature>
<organism evidence="6 7">
    <name type="scientific">Ascochyta lentis</name>
    <dbReference type="NCBI Taxonomy" id="205686"/>
    <lineage>
        <taxon>Eukaryota</taxon>
        <taxon>Fungi</taxon>
        <taxon>Dikarya</taxon>
        <taxon>Ascomycota</taxon>
        <taxon>Pezizomycotina</taxon>
        <taxon>Dothideomycetes</taxon>
        <taxon>Pleosporomycetidae</taxon>
        <taxon>Pleosporales</taxon>
        <taxon>Pleosporineae</taxon>
        <taxon>Didymellaceae</taxon>
        <taxon>Ascochyta</taxon>
    </lineage>
</organism>
<name>A0A8H7J0T3_9PLEO</name>
<dbReference type="Pfam" id="PF05199">
    <property type="entry name" value="GMC_oxred_C"/>
    <property type="match status" value="1"/>
</dbReference>
<evidence type="ECO:0000256" key="3">
    <source>
        <dbReference type="PIRSR" id="PIRSR000137-2"/>
    </source>
</evidence>
<feature type="binding site" evidence="3">
    <location>
        <begin position="14"/>
        <end position="15"/>
    </location>
    <ligand>
        <name>FAD</name>
        <dbReference type="ChEBI" id="CHEBI:57692"/>
    </ligand>
</feature>
<dbReference type="OrthoDB" id="269227at2759"/>
<gene>
    <name evidence="6" type="ORF">EKO04_007694</name>
</gene>
<dbReference type="Gene3D" id="3.50.50.60">
    <property type="entry name" value="FAD/NAD(P)-binding domain"/>
    <property type="match status" value="1"/>
</dbReference>
<comment type="similarity">
    <text evidence="1 4">Belongs to the GMC oxidoreductase family.</text>
</comment>
<keyword evidence="7" id="KW-1185">Reference proteome</keyword>
<dbReference type="GO" id="GO:0016614">
    <property type="term" value="F:oxidoreductase activity, acting on CH-OH group of donors"/>
    <property type="evidence" value="ECO:0007669"/>
    <property type="project" value="InterPro"/>
</dbReference>
<comment type="cofactor">
    <cofactor evidence="3">
        <name>FAD</name>
        <dbReference type="ChEBI" id="CHEBI:57692"/>
    </cofactor>
</comment>
<evidence type="ECO:0000259" key="5">
    <source>
        <dbReference type="PROSITE" id="PS00623"/>
    </source>
</evidence>
<dbReference type="AlphaFoldDB" id="A0A8H7J0T3"/>
<feature type="domain" description="Glucose-methanol-choline oxidoreductase N-terminal" evidence="5">
    <location>
        <begin position="84"/>
        <end position="107"/>
    </location>
</feature>
<dbReference type="PROSITE" id="PS00623">
    <property type="entry name" value="GMC_OXRED_1"/>
    <property type="match status" value="1"/>
</dbReference>
<dbReference type="Proteomes" id="UP000651452">
    <property type="component" value="Unassembled WGS sequence"/>
</dbReference>
<feature type="active site" description="Proton donor" evidence="2">
    <location>
        <position position="501"/>
    </location>
</feature>
<dbReference type="PANTHER" id="PTHR11552">
    <property type="entry name" value="GLUCOSE-METHANOL-CHOLINE GMC OXIDOREDUCTASE"/>
    <property type="match status" value="1"/>
</dbReference>
<reference evidence="6" key="1">
    <citation type="submission" date="2018-12" db="EMBL/GenBank/DDBJ databases">
        <authorList>
            <person name="Syme R.A."/>
            <person name="Farfan-Caceres L."/>
            <person name="Lichtenzveig J."/>
        </authorList>
    </citation>
    <scope>NUCLEOTIDE SEQUENCE</scope>
    <source>
        <strain evidence="6">Al4</strain>
    </source>
</reference>
<accession>A0A8H7J0T3</accession>
<dbReference type="EMBL" id="RZGK01000013">
    <property type="protein sequence ID" value="KAF9694382.1"/>
    <property type="molecule type" value="Genomic_DNA"/>
</dbReference>
<dbReference type="Pfam" id="PF00732">
    <property type="entry name" value="GMC_oxred_N"/>
    <property type="match status" value="1"/>
</dbReference>
<evidence type="ECO:0000256" key="2">
    <source>
        <dbReference type="PIRSR" id="PIRSR000137-1"/>
    </source>
</evidence>
<dbReference type="GO" id="GO:0050660">
    <property type="term" value="F:flavin adenine dinucleotide binding"/>
    <property type="evidence" value="ECO:0007669"/>
    <property type="project" value="InterPro"/>
</dbReference>
<protein>
    <recommendedName>
        <fullName evidence="5">Glucose-methanol-choline oxidoreductase N-terminal domain-containing protein</fullName>
    </recommendedName>
</protein>
<dbReference type="PIRSF" id="PIRSF000137">
    <property type="entry name" value="Alcohol_oxidase"/>
    <property type="match status" value="1"/>
</dbReference>
<keyword evidence="3 4" id="KW-0274">FAD</keyword>
<dbReference type="PANTHER" id="PTHR11552:SF134">
    <property type="entry name" value="GLUCOSE-METHANOL-CHOLINE OXIDOREDUCTASE N-TERMINAL DOMAIN-CONTAINING PROTEIN"/>
    <property type="match status" value="1"/>
</dbReference>
<reference evidence="6" key="2">
    <citation type="submission" date="2020-09" db="EMBL/GenBank/DDBJ databases">
        <title>Reference genome assembly for Australian Ascochyta lentis isolate Al4.</title>
        <authorList>
            <person name="Lee R.C."/>
            <person name="Farfan-Caceres L.M."/>
            <person name="Debler J.W."/>
            <person name="Williams A.H."/>
            <person name="Henares B.M."/>
        </authorList>
    </citation>
    <scope>NUCLEOTIDE SEQUENCE</scope>
    <source>
        <strain evidence="6">Al4</strain>
    </source>
</reference>
<proteinExistence type="inferred from homology"/>
<evidence type="ECO:0000313" key="7">
    <source>
        <dbReference type="Proteomes" id="UP000651452"/>
    </source>
</evidence>
<keyword evidence="4" id="KW-0285">Flavoprotein</keyword>
<feature type="binding site" evidence="3">
    <location>
        <begin position="500"/>
        <end position="501"/>
    </location>
    <ligand>
        <name>FAD</name>
        <dbReference type="ChEBI" id="CHEBI:57692"/>
    </ligand>
</feature>
<dbReference type="InterPro" id="IPR012132">
    <property type="entry name" value="GMC_OxRdtase"/>
</dbReference>
<evidence type="ECO:0000256" key="1">
    <source>
        <dbReference type="ARBA" id="ARBA00010790"/>
    </source>
</evidence>
<sequence>MADTFDFIVVGAGTSGCLLAHHLANTSTTPSILVLEAGGPPSGDYLTAPAHRYHAALFRPDLDHGYTSDPEPALNNRTIAYTRGKGLGGSSLLNFGVYLKGSAADYDEWARRVDDDAWAWETVRKEYAAIESYDSAGADAYQHLSKPRPGVHGRSGKVKVGLPPVLEKGVVETMQALVGAGEKVNLDPNSGDPVGMSVFPYSYSKDGRSTSAVAHLKDAGSNLKVWTDASVTKLVWSGGGERVTGVELADGRRAYATKEVILCAGAIDSPRLLLVNGIGPKAELEKVGVTVKKDLPGVGKHLQDHVLAFMSVEVDGAMNDRWAFESNEKLMSEAAALWEQDKTGAFALHQSSVWGGFLKHPDLTSFPEYAALPASTQQFLAKDDVPTYEYINNCLAWPPGVQIEQGNSYMTCVAFLMNPQSEGSVTLRSSNPNDKPALQLNFLTHPYDARIMREAVRSVWEKIMHNETLKASIKRTLCGPASLSDADVDAFVRDNASTVWHANGSVMMGRKGEQGACVDKDYRVLGVEGLRVADLSVCPLSTNNHTQPTAYLVGYKAAQRLIQEYGLDTAGRVKEGAILAKM</sequence>
<dbReference type="SUPFAM" id="SSF51905">
    <property type="entry name" value="FAD/NAD(P)-binding domain"/>
    <property type="match status" value="1"/>
</dbReference>
<feature type="binding site" evidence="3">
    <location>
        <position position="231"/>
    </location>
    <ligand>
        <name>FAD</name>
        <dbReference type="ChEBI" id="CHEBI:57692"/>
    </ligand>
</feature>
<comment type="caution">
    <text evidence="6">The sequence shown here is derived from an EMBL/GenBank/DDBJ whole genome shotgun (WGS) entry which is preliminary data.</text>
</comment>
<dbReference type="InterPro" id="IPR036188">
    <property type="entry name" value="FAD/NAD-bd_sf"/>
</dbReference>
<evidence type="ECO:0000256" key="4">
    <source>
        <dbReference type="RuleBase" id="RU003968"/>
    </source>
</evidence>
<evidence type="ECO:0000313" key="6">
    <source>
        <dbReference type="EMBL" id="KAF9694382.1"/>
    </source>
</evidence>
<dbReference type="InterPro" id="IPR000172">
    <property type="entry name" value="GMC_OxRdtase_N"/>
</dbReference>
<dbReference type="Gene3D" id="3.30.560.10">
    <property type="entry name" value="Glucose Oxidase, domain 3"/>
    <property type="match status" value="1"/>
</dbReference>
<dbReference type="SUPFAM" id="SSF54373">
    <property type="entry name" value="FAD-linked reductases, C-terminal domain"/>
    <property type="match status" value="1"/>
</dbReference>